<evidence type="ECO:0000313" key="1">
    <source>
        <dbReference type="EMBL" id="MCF0064094.1"/>
    </source>
</evidence>
<name>A0A9X1PQ48_9BACT</name>
<reference evidence="1" key="1">
    <citation type="submission" date="2021-12" db="EMBL/GenBank/DDBJ databases">
        <title>Novel species in genus Dyadobacter.</title>
        <authorList>
            <person name="Ma C."/>
        </authorList>
    </citation>
    <scope>NUCLEOTIDE SEQUENCE</scope>
    <source>
        <strain evidence="1">LJ419</strain>
    </source>
</reference>
<accession>A0A9X1PQ48</accession>
<organism evidence="1 2">
    <name type="scientific">Dyadobacter chenwenxiniae</name>
    <dbReference type="NCBI Taxonomy" id="2906456"/>
    <lineage>
        <taxon>Bacteria</taxon>
        <taxon>Pseudomonadati</taxon>
        <taxon>Bacteroidota</taxon>
        <taxon>Cytophagia</taxon>
        <taxon>Cytophagales</taxon>
        <taxon>Spirosomataceae</taxon>
        <taxon>Dyadobacter</taxon>
    </lineage>
</organism>
<protein>
    <recommendedName>
        <fullName evidence="3">Outer membrane protein beta-barrel domain-containing protein</fullName>
    </recommendedName>
</protein>
<dbReference type="AlphaFoldDB" id="A0A9X1PQ48"/>
<dbReference type="EMBL" id="JAJTTC010000006">
    <property type="protein sequence ID" value="MCF0064094.1"/>
    <property type="molecule type" value="Genomic_DNA"/>
</dbReference>
<keyword evidence="2" id="KW-1185">Reference proteome</keyword>
<dbReference type="Proteomes" id="UP001139000">
    <property type="component" value="Unassembled WGS sequence"/>
</dbReference>
<gene>
    <name evidence="1" type="ORF">LXM26_21435</name>
</gene>
<evidence type="ECO:0008006" key="3">
    <source>
        <dbReference type="Google" id="ProtNLM"/>
    </source>
</evidence>
<dbReference type="RefSeq" id="WP_234657031.1">
    <property type="nucleotide sequence ID" value="NZ_CP094997.1"/>
</dbReference>
<comment type="caution">
    <text evidence="1">The sequence shown here is derived from an EMBL/GenBank/DDBJ whole genome shotgun (WGS) entry which is preliminary data.</text>
</comment>
<sequence>MNMLFFAIGTILYPLCTPTKPDTIILNAGNNSKIIFYGKSAADLQQLETIDLNKILKELNTAQAGAQKSDKQYINLDNQEFISEPIEPTRGQRYLANTFLNLHIGVGYNVNRYTFFQAPPALLNHPTGRLTNDIVMENLMTSSLSVVHDMKFATRPGYDISLRYGAGIGLNIQRFLHWNLVWPVPNEDIKQVTERAKELLKENQITPLKSDFNAFQSFIQVTPRVVLKNRKGLSTFYLNVGARLNYNRNFQNANPSQYANAVIASISSGPTASDEKSPITTGGGYGVYGKKHTFGISYLAEMGYKWIGLFIVYYPEYIPLTTKPINGTDRLNSGFINGKKGSIGYVSFGVKLGR</sequence>
<proteinExistence type="predicted"/>
<evidence type="ECO:0000313" key="2">
    <source>
        <dbReference type="Proteomes" id="UP001139000"/>
    </source>
</evidence>